<dbReference type="GO" id="GO:0005886">
    <property type="term" value="C:plasma membrane"/>
    <property type="evidence" value="ECO:0007669"/>
    <property type="project" value="UniProtKB-SubCell"/>
</dbReference>
<dbReference type="GO" id="GO:0022857">
    <property type="term" value="F:transmembrane transporter activity"/>
    <property type="evidence" value="ECO:0007669"/>
    <property type="project" value="InterPro"/>
</dbReference>
<protein>
    <submittedName>
        <fullName evidence="8">BCCT family transporter</fullName>
    </submittedName>
</protein>
<feature type="transmembrane region" description="Helical" evidence="7">
    <location>
        <begin position="95"/>
        <end position="113"/>
    </location>
</feature>
<feature type="transmembrane region" description="Helical" evidence="7">
    <location>
        <begin position="231"/>
        <end position="255"/>
    </location>
</feature>
<dbReference type="PANTHER" id="PTHR30047:SF12">
    <property type="entry name" value="BCCT-FAMILY TRANSPORTER"/>
    <property type="match status" value="1"/>
</dbReference>
<evidence type="ECO:0000256" key="6">
    <source>
        <dbReference type="ARBA" id="ARBA00023136"/>
    </source>
</evidence>
<dbReference type="Proteomes" id="UP000602647">
    <property type="component" value="Unassembled WGS sequence"/>
</dbReference>
<evidence type="ECO:0000313" key="9">
    <source>
        <dbReference type="Proteomes" id="UP000602647"/>
    </source>
</evidence>
<feature type="transmembrane region" description="Helical" evidence="7">
    <location>
        <begin position="351"/>
        <end position="369"/>
    </location>
</feature>
<keyword evidence="6 7" id="KW-0472">Membrane</keyword>
<evidence type="ECO:0000256" key="1">
    <source>
        <dbReference type="ARBA" id="ARBA00004651"/>
    </source>
</evidence>
<organism evidence="8 9">
    <name type="scientific">Zhenpiania hominis</name>
    <dbReference type="NCBI Taxonomy" id="2763644"/>
    <lineage>
        <taxon>Bacteria</taxon>
        <taxon>Bacillati</taxon>
        <taxon>Bacillota</taxon>
        <taxon>Clostridia</taxon>
        <taxon>Peptostreptococcales</taxon>
        <taxon>Anaerovoracaceae</taxon>
        <taxon>Zhenpiania</taxon>
    </lineage>
</organism>
<dbReference type="Pfam" id="PF02028">
    <property type="entry name" value="BCCT"/>
    <property type="match status" value="1"/>
</dbReference>
<comment type="subcellular location">
    <subcellularLocation>
        <location evidence="1">Cell membrane</location>
        <topology evidence="1">Multi-pass membrane protein</topology>
    </subcellularLocation>
</comment>
<gene>
    <name evidence="8" type="ORF">H9L42_04385</name>
</gene>
<feature type="transmembrane region" description="Helical" evidence="7">
    <location>
        <begin position="322"/>
        <end position="339"/>
    </location>
</feature>
<feature type="transmembrane region" description="Helical" evidence="7">
    <location>
        <begin position="267"/>
        <end position="287"/>
    </location>
</feature>
<evidence type="ECO:0000313" key="8">
    <source>
        <dbReference type="EMBL" id="MBC6679061.1"/>
    </source>
</evidence>
<evidence type="ECO:0000256" key="3">
    <source>
        <dbReference type="ARBA" id="ARBA00022475"/>
    </source>
</evidence>
<feature type="transmembrane region" description="Helical" evidence="7">
    <location>
        <begin position="452"/>
        <end position="472"/>
    </location>
</feature>
<dbReference type="RefSeq" id="WP_187302170.1">
    <property type="nucleotide sequence ID" value="NZ_JACRYT010000003.1"/>
</dbReference>
<keyword evidence="5 7" id="KW-1133">Transmembrane helix</keyword>
<sequence>MEKQNSKIKDKAIIDKPISIVCIILVAIFVFFMCLKPEATLNAVNAVFNAVTSVMGVPILWFVFIGLFLCLYLALSKHGNVKLGEGEPEYSLFSYIAMMMCAALAATASYYSFVEWSFYYADPAFGIEPYSQEAAEMSLSYAFFHWGFSVQVIFVLTAVSLAYAYHVKKVPVLRVSAVCEAMLGNFKYKKQLGKLIDALTILSIVGGMGVSLGVGVPLISAGIGKIFGIEVTFTTNVIVLILVAVVFSITSIVGIERGMKKLSDWTLYAAIFLIAFIFITGPTQFIWKNFTQSVGTMISNYVDMSLFTDPIRESGFPELNTIFLFTLALNYAALMGIFITKISKGRTIREMILTCLGGISIGTWIMFGVNGSFGMEAELSGTYELSKAADTQAGLFELFEQLPGGTMIIPIIFTLVTLGFLATSLDSASFTLAASATKKLDKNGNPNSKFRLVWCVVLALVPLSIMFAGAPFDTIKTICIVLSVPFLFVIIGMLIGLFKWFKEDNN</sequence>
<reference evidence="8" key="1">
    <citation type="submission" date="2020-08" db="EMBL/GenBank/DDBJ databases">
        <title>Genome public.</title>
        <authorList>
            <person name="Liu C."/>
            <person name="Sun Q."/>
        </authorList>
    </citation>
    <scope>NUCLEOTIDE SEQUENCE</scope>
    <source>
        <strain evidence="8">BX12</strain>
    </source>
</reference>
<dbReference type="EMBL" id="JACRYT010000003">
    <property type="protein sequence ID" value="MBC6679061.1"/>
    <property type="molecule type" value="Genomic_DNA"/>
</dbReference>
<dbReference type="AlphaFoldDB" id="A0A923SPZ5"/>
<dbReference type="InterPro" id="IPR000060">
    <property type="entry name" value="BCCT_transptr"/>
</dbReference>
<evidence type="ECO:0000256" key="7">
    <source>
        <dbReference type="SAM" id="Phobius"/>
    </source>
</evidence>
<comment type="caution">
    <text evidence="8">The sequence shown here is derived from an EMBL/GenBank/DDBJ whole genome shotgun (WGS) entry which is preliminary data.</text>
</comment>
<feature type="transmembrane region" description="Helical" evidence="7">
    <location>
        <begin position="478"/>
        <end position="501"/>
    </location>
</feature>
<evidence type="ECO:0000256" key="4">
    <source>
        <dbReference type="ARBA" id="ARBA00022692"/>
    </source>
</evidence>
<dbReference type="PANTHER" id="PTHR30047">
    <property type="entry name" value="HIGH-AFFINITY CHOLINE TRANSPORT PROTEIN-RELATED"/>
    <property type="match status" value="1"/>
</dbReference>
<accession>A0A923SPZ5</accession>
<evidence type="ECO:0000256" key="5">
    <source>
        <dbReference type="ARBA" id="ARBA00022989"/>
    </source>
</evidence>
<feature type="transmembrane region" description="Helical" evidence="7">
    <location>
        <begin position="195"/>
        <end position="219"/>
    </location>
</feature>
<name>A0A923SPZ5_9FIRM</name>
<feature type="transmembrane region" description="Helical" evidence="7">
    <location>
        <begin position="143"/>
        <end position="165"/>
    </location>
</feature>
<feature type="transmembrane region" description="Helical" evidence="7">
    <location>
        <begin position="407"/>
        <end position="432"/>
    </location>
</feature>
<feature type="transmembrane region" description="Helical" evidence="7">
    <location>
        <begin position="53"/>
        <end position="75"/>
    </location>
</feature>
<keyword evidence="2" id="KW-0813">Transport</keyword>
<proteinExistence type="predicted"/>
<keyword evidence="4 7" id="KW-0812">Transmembrane</keyword>
<keyword evidence="9" id="KW-1185">Reference proteome</keyword>
<feature type="transmembrane region" description="Helical" evidence="7">
    <location>
        <begin position="12"/>
        <end position="33"/>
    </location>
</feature>
<keyword evidence="3" id="KW-1003">Cell membrane</keyword>
<evidence type="ECO:0000256" key="2">
    <source>
        <dbReference type="ARBA" id="ARBA00022448"/>
    </source>
</evidence>